<dbReference type="PANTHER" id="PTHR42031">
    <property type="entry name" value="KEY LIME PATHOGENICITY PROTEIN"/>
    <property type="match status" value="1"/>
</dbReference>
<feature type="compositionally biased region" description="Low complexity" evidence="1">
    <location>
        <begin position="392"/>
        <end position="407"/>
    </location>
</feature>
<reference evidence="3 4" key="1">
    <citation type="submission" date="2016-07" db="EMBL/GenBank/DDBJ databases">
        <title>Pervasive Adenine N6-methylation of Active Genes in Fungi.</title>
        <authorList>
            <consortium name="DOE Joint Genome Institute"/>
            <person name="Mondo S.J."/>
            <person name="Dannebaum R.O."/>
            <person name="Kuo R.C."/>
            <person name="Labutti K."/>
            <person name="Haridas S."/>
            <person name="Kuo A."/>
            <person name="Salamov A."/>
            <person name="Ahrendt S.R."/>
            <person name="Lipzen A."/>
            <person name="Sullivan W."/>
            <person name="Andreopoulos W.B."/>
            <person name="Clum A."/>
            <person name="Lindquist E."/>
            <person name="Daum C."/>
            <person name="Ramamoorthy G.K."/>
            <person name="Gryganskyi A."/>
            <person name="Culley D."/>
            <person name="Magnuson J.K."/>
            <person name="James T.Y."/>
            <person name="O'Malley M.A."/>
            <person name="Stajich J.E."/>
            <person name="Spatafora J.W."/>
            <person name="Visel A."/>
            <person name="Grigoriev I.V."/>
        </authorList>
    </citation>
    <scope>NUCLEOTIDE SEQUENCE [LARGE SCALE GENOMIC DNA]</scope>
    <source>
        <strain evidence="3 4">CBS 129021</strain>
    </source>
</reference>
<dbReference type="GeneID" id="63781820"/>
<name>A0A1Y2DH54_9PEZI</name>
<dbReference type="Proteomes" id="UP000193689">
    <property type="component" value="Unassembled WGS sequence"/>
</dbReference>
<dbReference type="AlphaFoldDB" id="A0A1Y2DH54"/>
<feature type="region of interest" description="Disordered" evidence="1">
    <location>
        <begin position="90"/>
        <end position="178"/>
    </location>
</feature>
<dbReference type="RefSeq" id="XP_040711500.1">
    <property type="nucleotide sequence ID" value="XM_040865608.1"/>
</dbReference>
<gene>
    <name evidence="3" type="ORF">BCR38DRAFT_74844</name>
</gene>
<comment type="caution">
    <text evidence="3">The sequence shown here is derived from an EMBL/GenBank/DDBJ whole genome shotgun (WGS) entry which is preliminary data.</text>
</comment>
<feature type="compositionally biased region" description="Polar residues" evidence="1">
    <location>
        <begin position="381"/>
        <end position="391"/>
    </location>
</feature>
<feature type="compositionally biased region" description="Polar residues" evidence="1">
    <location>
        <begin position="132"/>
        <end position="154"/>
    </location>
</feature>
<dbReference type="Pfam" id="PF25438">
    <property type="entry name" value="DUF7896"/>
    <property type="match status" value="1"/>
</dbReference>
<feature type="compositionally biased region" description="Basic and acidic residues" evidence="1">
    <location>
        <begin position="565"/>
        <end position="575"/>
    </location>
</feature>
<dbReference type="STRING" id="1141098.A0A1Y2DH54"/>
<dbReference type="OrthoDB" id="5377599at2759"/>
<feature type="region of interest" description="Disordered" evidence="1">
    <location>
        <begin position="547"/>
        <end position="584"/>
    </location>
</feature>
<evidence type="ECO:0000313" key="3">
    <source>
        <dbReference type="EMBL" id="ORY58583.1"/>
    </source>
</evidence>
<dbReference type="EMBL" id="MCFJ01000016">
    <property type="protein sequence ID" value="ORY58583.1"/>
    <property type="molecule type" value="Genomic_DNA"/>
</dbReference>
<accession>A0A1Y2DH54</accession>
<dbReference type="PANTHER" id="PTHR42031:SF1">
    <property type="entry name" value="KEY LIME PATHOGENICITY PROTEIN"/>
    <property type="match status" value="1"/>
</dbReference>
<sequence>MMDGSRDPELKLRIQQLEEKLRQSELAHQHELRRKEEELSLLRTLSQCQLPQSSTSSLDVPSPVYNDQFQLSSASSHAAPPFERQHVLSRKPSAGQGHMSMTGRHSQASIPRSSSIRPNNEPTHTAVKRQRTMSQQAPQSHQMDRSASNLSSRSAGPFVGNGPVAPLKLSHSDQNGTGMMDYLNKDEPVNSYAYAHSIHRSQSARTRHRPDTRNMPTVAESVLMDPETFFATLDDDPSAAALGASMPSHQHPRQQQHQQQQLGANMPQFNATELSVCGSMTSAPTLETAPMTRQNSAFDNQSVSGAVGAVNMMTLGSHQGTDMMSNRESPNVSNMSSGENSPLGKRACPSEEGLFAGVGASLAPSFTYPYSSSTPNESLAIPSSQDMSRSVSNTSMSSMKSNTSLKLRAAETLKKQNQRSSITRLQPKPSLHARNGDSHTRSDGEKDANGMGKTAISKAKYVRPKQPKVFCEQCNEHPEGFRGEHELRRHQASKHQSQVRKFICVDPSTLGLPIGVPAVNPLDKCKACTGQKRYGAYYNAAAHLRRTHFKEKPSRGRRGAGSAANKDKADEDRRGGKGGGDWPPMSELKNWMKEVWVKKGSAADTVEPEDDEGDEEINGSFDSSMDIEFSEDSAVYNPGPVSQGMLDMDAYSFHPASQPALNINTDINGISIYPGMPLSSASFGDFSGSPISGSGVGFNPYAVHGGHHYGSVGSDTLTPNTTIHGWNEAVEPMGNIEESMGDMQFDMVYPQ</sequence>
<dbReference type="InterPro" id="IPR057218">
    <property type="entry name" value="DUF7896"/>
</dbReference>
<evidence type="ECO:0000256" key="1">
    <source>
        <dbReference type="SAM" id="MobiDB-lite"/>
    </source>
</evidence>
<feature type="region of interest" description="Disordered" evidence="1">
    <location>
        <begin position="600"/>
        <end position="619"/>
    </location>
</feature>
<evidence type="ECO:0000259" key="2">
    <source>
        <dbReference type="Pfam" id="PF25438"/>
    </source>
</evidence>
<feature type="domain" description="DUF7896" evidence="2">
    <location>
        <begin position="499"/>
        <end position="595"/>
    </location>
</feature>
<feature type="compositionally biased region" description="Acidic residues" evidence="1">
    <location>
        <begin position="606"/>
        <end position="617"/>
    </location>
</feature>
<feature type="region of interest" description="Disordered" evidence="1">
    <location>
        <begin position="238"/>
        <end position="263"/>
    </location>
</feature>
<protein>
    <recommendedName>
        <fullName evidence="2">DUF7896 domain-containing protein</fullName>
    </recommendedName>
</protein>
<feature type="region of interest" description="Disordered" evidence="1">
    <location>
        <begin position="321"/>
        <end position="346"/>
    </location>
</feature>
<feature type="compositionally biased region" description="Polar residues" evidence="1">
    <location>
        <begin position="321"/>
        <end position="340"/>
    </location>
</feature>
<evidence type="ECO:0000313" key="4">
    <source>
        <dbReference type="Proteomes" id="UP000193689"/>
    </source>
</evidence>
<dbReference type="InParanoid" id="A0A1Y2DH54"/>
<organism evidence="3 4">
    <name type="scientific">Pseudomassariella vexata</name>
    <dbReference type="NCBI Taxonomy" id="1141098"/>
    <lineage>
        <taxon>Eukaryota</taxon>
        <taxon>Fungi</taxon>
        <taxon>Dikarya</taxon>
        <taxon>Ascomycota</taxon>
        <taxon>Pezizomycotina</taxon>
        <taxon>Sordariomycetes</taxon>
        <taxon>Xylariomycetidae</taxon>
        <taxon>Amphisphaeriales</taxon>
        <taxon>Pseudomassariaceae</taxon>
        <taxon>Pseudomassariella</taxon>
    </lineage>
</organism>
<feature type="compositionally biased region" description="Polar residues" evidence="1">
    <location>
        <begin position="103"/>
        <end position="123"/>
    </location>
</feature>
<keyword evidence="4" id="KW-1185">Reference proteome</keyword>
<feature type="region of interest" description="Disordered" evidence="1">
    <location>
        <begin position="371"/>
        <end position="451"/>
    </location>
</feature>
<proteinExistence type="predicted"/>
<feature type="compositionally biased region" description="Basic and acidic residues" evidence="1">
    <location>
        <begin position="434"/>
        <end position="448"/>
    </location>
</feature>